<evidence type="ECO:0000256" key="1">
    <source>
        <dbReference type="SAM" id="Phobius"/>
    </source>
</evidence>
<feature type="transmembrane region" description="Helical" evidence="1">
    <location>
        <begin position="147"/>
        <end position="165"/>
    </location>
</feature>
<accession>A0ABV6AXC7</accession>
<feature type="transmembrane region" description="Helical" evidence="1">
    <location>
        <begin position="46"/>
        <end position="70"/>
    </location>
</feature>
<feature type="transmembrane region" description="Helical" evidence="1">
    <location>
        <begin position="7"/>
        <end position="26"/>
    </location>
</feature>
<keyword evidence="1" id="KW-0472">Membrane</keyword>
<reference evidence="2 3" key="1">
    <citation type="submission" date="2024-09" db="EMBL/GenBank/DDBJ databases">
        <authorList>
            <person name="Sun Q."/>
            <person name="Mori K."/>
        </authorList>
    </citation>
    <scope>NUCLEOTIDE SEQUENCE [LARGE SCALE GENOMIC DNA]</scope>
    <source>
        <strain evidence="2 3">JCM 13503</strain>
    </source>
</reference>
<keyword evidence="3" id="KW-1185">Reference proteome</keyword>
<evidence type="ECO:0000313" key="2">
    <source>
        <dbReference type="EMBL" id="MFB9992162.1"/>
    </source>
</evidence>
<keyword evidence="1" id="KW-0812">Transmembrane</keyword>
<dbReference type="EMBL" id="JBHLYR010000031">
    <property type="protein sequence ID" value="MFB9992162.1"/>
    <property type="molecule type" value="Genomic_DNA"/>
</dbReference>
<organism evidence="2 3">
    <name type="scientific">Deinococcus oregonensis</name>
    <dbReference type="NCBI Taxonomy" id="1805970"/>
    <lineage>
        <taxon>Bacteria</taxon>
        <taxon>Thermotogati</taxon>
        <taxon>Deinococcota</taxon>
        <taxon>Deinococci</taxon>
        <taxon>Deinococcales</taxon>
        <taxon>Deinococcaceae</taxon>
        <taxon>Deinococcus</taxon>
    </lineage>
</organism>
<name>A0ABV6AXC7_9DEIO</name>
<sequence>MSALQARLLRLLGLIAAVVLVTPGILRPLTGHPLELVNLVFHEAGHVLLAWGGSTLMLLGGSLLQVLVPAVCIGSFWRRGELYAAGVLCLWLAQSWAGVAAYVRDAPTRNLDLITGDPDTHDWWQLLGACLTPGCSHLNWADPLGRLLMVVAVLTALFGVLLALWNDVLKP</sequence>
<dbReference type="Proteomes" id="UP001589733">
    <property type="component" value="Unassembled WGS sequence"/>
</dbReference>
<protein>
    <recommendedName>
        <fullName evidence="4">M50 family peptidase</fullName>
    </recommendedName>
</protein>
<feature type="transmembrane region" description="Helical" evidence="1">
    <location>
        <begin position="82"/>
        <end position="103"/>
    </location>
</feature>
<proteinExistence type="predicted"/>
<gene>
    <name evidence="2" type="ORF">ACFFLM_09340</name>
</gene>
<comment type="caution">
    <text evidence="2">The sequence shown here is derived from an EMBL/GenBank/DDBJ whole genome shotgun (WGS) entry which is preliminary data.</text>
</comment>
<evidence type="ECO:0008006" key="4">
    <source>
        <dbReference type="Google" id="ProtNLM"/>
    </source>
</evidence>
<dbReference type="RefSeq" id="WP_380008527.1">
    <property type="nucleotide sequence ID" value="NZ_JBHLYR010000031.1"/>
</dbReference>
<evidence type="ECO:0000313" key="3">
    <source>
        <dbReference type="Proteomes" id="UP001589733"/>
    </source>
</evidence>
<keyword evidence="1" id="KW-1133">Transmembrane helix</keyword>